<evidence type="ECO:0000256" key="1">
    <source>
        <dbReference type="ARBA" id="ARBA00012513"/>
    </source>
</evidence>
<keyword evidence="10" id="KW-1185">Reference proteome</keyword>
<name>A0ABD1S7C2_9LAMI</name>
<protein>
    <recommendedName>
        <fullName evidence="1">non-specific serine/threonine protein kinase</fullName>
        <ecNumber evidence="1">2.7.11.1</ecNumber>
    </recommendedName>
</protein>
<evidence type="ECO:0000256" key="6">
    <source>
        <dbReference type="ARBA" id="ARBA00022840"/>
    </source>
</evidence>
<keyword evidence="5 9" id="KW-0418">Kinase</keyword>
<evidence type="ECO:0000256" key="8">
    <source>
        <dbReference type="ARBA" id="ARBA00048679"/>
    </source>
</evidence>
<evidence type="ECO:0000256" key="5">
    <source>
        <dbReference type="ARBA" id="ARBA00022777"/>
    </source>
</evidence>
<evidence type="ECO:0000256" key="2">
    <source>
        <dbReference type="ARBA" id="ARBA00022527"/>
    </source>
</evidence>
<evidence type="ECO:0000256" key="4">
    <source>
        <dbReference type="ARBA" id="ARBA00022741"/>
    </source>
</evidence>
<keyword evidence="6" id="KW-0067">ATP-binding</keyword>
<keyword evidence="4" id="KW-0547">Nucleotide-binding</keyword>
<reference evidence="10" key="1">
    <citation type="submission" date="2024-07" db="EMBL/GenBank/DDBJ databases">
        <title>Two chromosome-level genome assemblies of Korean endemic species Abeliophyllum distichum and Forsythia ovata (Oleaceae).</title>
        <authorList>
            <person name="Jang H."/>
        </authorList>
    </citation>
    <scope>NUCLEOTIDE SEQUENCE [LARGE SCALE GENOMIC DNA]</scope>
</reference>
<sequence length="108" mass="12709">MAEARDLIDKLLVKDPRRRLGCIRGATDIKCHPFFNGLKWPLIRTYRPPEVRGVTVKRSKSKTHVTGVSAQRRRCLWKRLMRIKGSKYSLNSNNNYYSYVNHKNMKFA</sequence>
<evidence type="ECO:0000256" key="3">
    <source>
        <dbReference type="ARBA" id="ARBA00022679"/>
    </source>
</evidence>
<dbReference type="EMBL" id="JBFOLJ010000011">
    <property type="protein sequence ID" value="KAL2496586.1"/>
    <property type="molecule type" value="Genomic_DNA"/>
</dbReference>
<comment type="catalytic activity">
    <reaction evidence="8">
        <text>L-seryl-[protein] + ATP = O-phospho-L-seryl-[protein] + ADP + H(+)</text>
        <dbReference type="Rhea" id="RHEA:17989"/>
        <dbReference type="Rhea" id="RHEA-COMP:9863"/>
        <dbReference type="Rhea" id="RHEA-COMP:11604"/>
        <dbReference type="ChEBI" id="CHEBI:15378"/>
        <dbReference type="ChEBI" id="CHEBI:29999"/>
        <dbReference type="ChEBI" id="CHEBI:30616"/>
        <dbReference type="ChEBI" id="CHEBI:83421"/>
        <dbReference type="ChEBI" id="CHEBI:456216"/>
        <dbReference type="EC" id="2.7.11.1"/>
    </reaction>
</comment>
<proteinExistence type="predicted"/>
<dbReference type="PANTHER" id="PTHR45637">
    <property type="entry name" value="FLIPPASE KINASE 1-RELATED"/>
    <property type="match status" value="1"/>
</dbReference>
<comment type="catalytic activity">
    <reaction evidence="7">
        <text>L-threonyl-[protein] + ATP = O-phospho-L-threonyl-[protein] + ADP + H(+)</text>
        <dbReference type="Rhea" id="RHEA:46608"/>
        <dbReference type="Rhea" id="RHEA-COMP:11060"/>
        <dbReference type="Rhea" id="RHEA-COMP:11605"/>
        <dbReference type="ChEBI" id="CHEBI:15378"/>
        <dbReference type="ChEBI" id="CHEBI:30013"/>
        <dbReference type="ChEBI" id="CHEBI:30616"/>
        <dbReference type="ChEBI" id="CHEBI:61977"/>
        <dbReference type="ChEBI" id="CHEBI:456216"/>
        <dbReference type="EC" id="2.7.11.1"/>
    </reaction>
</comment>
<dbReference type="InterPro" id="IPR011009">
    <property type="entry name" value="Kinase-like_dom_sf"/>
</dbReference>
<keyword evidence="2" id="KW-0723">Serine/threonine-protein kinase</keyword>
<dbReference type="Gene3D" id="1.10.510.10">
    <property type="entry name" value="Transferase(Phosphotransferase) domain 1"/>
    <property type="match status" value="1"/>
</dbReference>
<evidence type="ECO:0000256" key="7">
    <source>
        <dbReference type="ARBA" id="ARBA00047899"/>
    </source>
</evidence>
<dbReference type="SUPFAM" id="SSF56112">
    <property type="entry name" value="Protein kinase-like (PK-like)"/>
    <property type="match status" value="1"/>
</dbReference>
<dbReference type="GO" id="GO:0004674">
    <property type="term" value="F:protein serine/threonine kinase activity"/>
    <property type="evidence" value="ECO:0007669"/>
    <property type="project" value="UniProtKB-KW"/>
</dbReference>
<organism evidence="9 10">
    <name type="scientific">Forsythia ovata</name>
    <dbReference type="NCBI Taxonomy" id="205694"/>
    <lineage>
        <taxon>Eukaryota</taxon>
        <taxon>Viridiplantae</taxon>
        <taxon>Streptophyta</taxon>
        <taxon>Embryophyta</taxon>
        <taxon>Tracheophyta</taxon>
        <taxon>Spermatophyta</taxon>
        <taxon>Magnoliopsida</taxon>
        <taxon>eudicotyledons</taxon>
        <taxon>Gunneridae</taxon>
        <taxon>Pentapetalae</taxon>
        <taxon>asterids</taxon>
        <taxon>lamiids</taxon>
        <taxon>Lamiales</taxon>
        <taxon>Oleaceae</taxon>
        <taxon>Forsythieae</taxon>
        <taxon>Forsythia</taxon>
    </lineage>
</organism>
<dbReference type="EC" id="2.7.11.1" evidence="1"/>
<dbReference type="AlphaFoldDB" id="A0ABD1S7C2"/>
<dbReference type="GO" id="GO:0005524">
    <property type="term" value="F:ATP binding"/>
    <property type="evidence" value="ECO:0007669"/>
    <property type="project" value="UniProtKB-KW"/>
</dbReference>
<dbReference type="Proteomes" id="UP001604277">
    <property type="component" value="Unassembled WGS sequence"/>
</dbReference>
<comment type="caution">
    <text evidence="9">The sequence shown here is derived from an EMBL/GenBank/DDBJ whole genome shotgun (WGS) entry which is preliminary data.</text>
</comment>
<evidence type="ECO:0000313" key="9">
    <source>
        <dbReference type="EMBL" id="KAL2496586.1"/>
    </source>
</evidence>
<accession>A0ABD1S7C2</accession>
<keyword evidence="3" id="KW-0808">Transferase</keyword>
<gene>
    <name evidence="9" type="ORF">Fot_40343</name>
</gene>
<evidence type="ECO:0000313" key="10">
    <source>
        <dbReference type="Proteomes" id="UP001604277"/>
    </source>
</evidence>